<dbReference type="SUPFAM" id="SSF52058">
    <property type="entry name" value="L domain-like"/>
    <property type="match status" value="1"/>
</dbReference>
<dbReference type="EMBL" id="BTGU01019793">
    <property type="protein sequence ID" value="GMN73925.1"/>
    <property type="molecule type" value="Genomic_DNA"/>
</dbReference>
<dbReference type="EMBL" id="BTGU01019792">
    <property type="protein sequence ID" value="GMN73917.1"/>
    <property type="molecule type" value="Genomic_DNA"/>
</dbReference>
<reference evidence="2" key="1">
    <citation type="submission" date="2023-07" db="EMBL/GenBank/DDBJ databases">
        <title>draft genome sequence of fig (Ficus carica).</title>
        <authorList>
            <person name="Takahashi T."/>
            <person name="Nishimura K."/>
        </authorList>
    </citation>
    <scope>NUCLEOTIDE SEQUENCE</scope>
</reference>
<name>A0AA88JGZ6_FICCA</name>
<evidence type="ECO:0000313" key="1">
    <source>
        <dbReference type="EMBL" id="GMN73917.1"/>
    </source>
</evidence>
<dbReference type="PANTHER" id="PTHR34630">
    <property type="entry name" value="OS11G0677101 PROTEIN"/>
    <property type="match status" value="1"/>
</dbReference>
<dbReference type="Gene3D" id="3.80.10.10">
    <property type="entry name" value="Ribonuclease Inhibitor"/>
    <property type="match status" value="2"/>
</dbReference>
<evidence type="ECO:0008006" key="6">
    <source>
        <dbReference type="Google" id="ProtNLM"/>
    </source>
</evidence>
<evidence type="ECO:0000313" key="2">
    <source>
        <dbReference type="EMBL" id="GMN73925.1"/>
    </source>
</evidence>
<protein>
    <recommendedName>
        <fullName evidence="6">CC-NBS-LRR protein</fullName>
    </recommendedName>
</protein>
<organism evidence="2 5">
    <name type="scientific">Ficus carica</name>
    <name type="common">Common fig</name>
    <dbReference type="NCBI Taxonomy" id="3494"/>
    <lineage>
        <taxon>Eukaryota</taxon>
        <taxon>Viridiplantae</taxon>
        <taxon>Streptophyta</taxon>
        <taxon>Embryophyta</taxon>
        <taxon>Tracheophyta</taxon>
        <taxon>Spermatophyta</taxon>
        <taxon>Magnoliopsida</taxon>
        <taxon>eudicotyledons</taxon>
        <taxon>Gunneridae</taxon>
        <taxon>Pentapetalae</taxon>
        <taxon>rosids</taxon>
        <taxon>fabids</taxon>
        <taxon>Rosales</taxon>
        <taxon>Moraceae</taxon>
        <taxon>Ficeae</taxon>
        <taxon>Ficus</taxon>
    </lineage>
</organism>
<evidence type="ECO:0000313" key="5">
    <source>
        <dbReference type="Proteomes" id="UP001187192"/>
    </source>
</evidence>
<dbReference type="PANTHER" id="PTHR34630:SF103">
    <property type="entry name" value="AND NB-ARC DOMAIN DISEASE RESISTANCE PROTEIN, PUTATIVE-RELATED"/>
    <property type="match status" value="1"/>
</dbReference>
<feature type="non-terminal residue" evidence="2">
    <location>
        <position position="341"/>
    </location>
</feature>
<dbReference type="EMBL" id="BTGU01019794">
    <property type="protein sequence ID" value="GMN73929.1"/>
    <property type="molecule type" value="Genomic_DNA"/>
</dbReference>
<dbReference type="AlphaFoldDB" id="A0AA88JGZ6"/>
<dbReference type="EMBL" id="BTGU01019795">
    <property type="protein sequence ID" value="GMN73931.1"/>
    <property type="molecule type" value="Genomic_DNA"/>
</dbReference>
<evidence type="ECO:0000313" key="4">
    <source>
        <dbReference type="EMBL" id="GMN73931.1"/>
    </source>
</evidence>
<keyword evidence="5" id="KW-1185">Reference proteome</keyword>
<comment type="caution">
    <text evidence="2">The sequence shown here is derived from an EMBL/GenBank/DDBJ whole genome shotgun (WGS) entry which is preliminary data.</text>
</comment>
<proteinExistence type="predicted"/>
<sequence length="341" mass="37607">MVSMELSSCQNCCSLPPLGKLPFLKKLRICAFHAVETIGDEFYGCDSPFRSLEMLRFANMPEWNKWSFVEGIKDGAFPSLKRLYLISCPKLSGGLPISSHTITTLTIKKCGKLEIPEEPLPVLQCLHSMSISGLPKLVSFPNGGLPARNLEYLSISQCENLRSLPEQMHVLLPTLESLIVANCPEIKSFPEGGLPSNLKTLHIRRCENLWSLPEQMHVLLPTLESLIVANCPEIKSFPQGGLPSNLKTLAIGGCEELVSRWVHWDLQRLTSLESLCVGGCKDVLDSFPPDGLLPSSVTSFSILDFPQLKAQNSNAFQGLTTLDIQCCPELQCLPEESLLNS</sequence>
<dbReference type="InterPro" id="IPR032675">
    <property type="entry name" value="LRR_dom_sf"/>
</dbReference>
<gene>
    <name evidence="1" type="ORF">TIFTF001_056152</name>
    <name evidence="2" type="ORF">TIFTF001_056153</name>
    <name evidence="3" type="ORF">TIFTF001_056154</name>
    <name evidence="4" type="ORF">TIFTF001_056155</name>
</gene>
<accession>A0AA88JGZ6</accession>
<dbReference type="Proteomes" id="UP001187192">
    <property type="component" value="Unassembled WGS sequence"/>
</dbReference>
<evidence type="ECO:0000313" key="3">
    <source>
        <dbReference type="EMBL" id="GMN73929.1"/>
    </source>
</evidence>